<feature type="domain" description="Piwi" evidence="3">
    <location>
        <begin position="591"/>
        <end position="902"/>
    </location>
</feature>
<dbReference type="Pfam" id="PF02170">
    <property type="entry name" value="PAZ"/>
    <property type="match status" value="1"/>
</dbReference>
<dbReference type="PROSITE" id="PS50821">
    <property type="entry name" value="PAZ"/>
    <property type="match status" value="1"/>
</dbReference>
<feature type="region of interest" description="Disordered" evidence="1">
    <location>
        <begin position="1"/>
        <end position="22"/>
    </location>
</feature>
<comment type="caution">
    <text evidence="4">The sequence shown here is derived from an EMBL/GenBank/DDBJ whole genome shotgun (WGS) entry which is preliminary data.</text>
</comment>
<keyword evidence="4" id="KW-0396">Initiation factor</keyword>
<dbReference type="SUPFAM" id="SSF101690">
    <property type="entry name" value="PAZ domain"/>
    <property type="match status" value="1"/>
</dbReference>
<sequence>MSGPPRQNPYPQGLGYDPAKPTASKQSMIVNKNIDLPQSAYKLDGAYNGLGAALPGRPGYNTQGREISIKVNQYKVLKYPQKDIYQYDIKIGNGAEKRGLIMKIWKSKTLQARLQKISPFWLWNGDQIAWCDAPMPRGEERMMVDLDAEQGRTPREGKDPNVYKVIISQTKSVRLAIIEAFLSRKIQFDNSVLEAITFLDHLLRQSPQEQFTSIKRSYFARGRERKKLDYCIEAMKGVYSSLRLCDIKPSVGNGTGVALNIDVANGVFWTPQNFAQAARNFCSANNQSRDFQVFRNLLAPAQSQKGTMTYSESFKELRKMQKLRFTVTYRGKQEAKVYVVKSFTFPKVERDEKHNYAREGQNARNTYFPWKKPDGTVQKTSIEEFLRQKYNHNLEYPYLPLIETERAGQFPMESCMILPDQQYKFKLSPKQTQEMIKFAVTRPKERSAAIHEGVEMLKWSQDPYLRHYGMQIEPNMSTTKARLLPAPDVMFKTGKATPGTFGSWDLKGKTFLTPNTVPLQAWGFANLDQRLPVVAVQEFAKVFIQIYGSHGGNIANKTPIIYTAAQNEEISATVTKLRQTVGSKFQMNPQILFFIMGDRNSTVYERIKKNVECRYVNFSQVLNSAHITKKNPQYCSNVAMKVNAKLGGSTMRASIGNNQNLFPPGSMFIGADVSHASPGSPQGSMAALTMSMDKYACRYSAAVQTNGRRVEMITEGNLRSMLIPLFNNWMNTVAKEALGAIRGPSQIFYFRDGVSEGQYQHVLDQEVKNMKKILIESYGARAGEIKWTVVVCSKRHHIRFFPTGPRDGDKNQNALPGTLVERDVTHPFEYDFYLTAHKAIQGTARPVHYHVLMDEAKTPPNNFHTMINAMCYQYQRATTSVSMFPAVYYAHLASNRARAHEHAAHSEGPRGGQKFVEQHHGQVAAGAAGGQIGPSTATGSSMDEDVRPLLPLGGSDSSQEDIKKLRVGMWYI</sequence>
<dbReference type="Pfam" id="PF08699">
    <property type="entry name" value="ArgoL1"/>
    <property type="match status" value="1"/>
</dbReference>
<dbReference type="InterPro" id="IPR032474">
    <property type="entry name" value="Argonaute_N"/>
</dbReference>
<evidence type="ECO:0000259" key="2">
    <source>
        <dbReference type="PROSITE" id="PS50821"/>
    </source>
</evidence>
<dbReference type="CDD" id="cd04657">
    <property type="entry name" value="Piwi_ago-like"/>
    <property type="match status" value="1"/>
</dbReference>
<dbReference type="Pfam" id="PF16487">
    <property type="entry name" value="ArgoMid"/>
    <property type="match status" value="1"/>
</dbReference>
<keyword evidence="5" id="KW-1185">Reference proteome</keyword>
<evidence type="ECO:0000259" key="3">
    <source>
        <dbReference type="PROSITE" id="PS50822"/>
    </source>
</evidence>
<dbReference type="InterPro" id="IPR036397">
    <property type="entry name" value="RNaseH_sf"/>
</dbReference>
<organism evidence="4 5">
    <name type="scientific">Phlyctema vagabunda</name>
    <dbReference type="NCBI Taxonomy" id="108571"/>
    <lineage>
        <taxon>Eukaryota</taxon>
        <taxon>Fungi</taxon>
        <taxon>Dikarya</taxon>
        <taxon>Ascomycota</taxon>
        <taxon>Pezizomycotina</taxon>
        <taxon>Leotiomycetes</taxon>
        <taxon>Helotiales</taxon>
        <taxon>Dermateaceae</taxon>
        <taxon>Phlyctema</taxon>
    </lineage>
</organism>
<protein>
    <submittedName>
        <fullName evidence="4">Eukaryotic translation initiation factor 2c</fullName>
    </submittedName>
</protein>
<keyword evidence="4" id="KW-0648">Protein biosynthesis</keyword>
<dbReference type="InterPro" id="IPR003165">
    <property type="entry name" value="Piwi"/>
</dbReference>
<reference evidence="4 5" key="1">
    <citation type="submission" date="2024-06" db="EMBL/GenBank/DDBJ databases">
        <title>Complete genome of Phlyctema vagabunda strain 19-DSS-EL-015.</title>
        <authorList>
            <person name="Fiorenzani C."/>
        </authorList>
    </citation>
    <scope>NUCLEOTIDE SEQUENCE [LARGE SCALE GENOMIC DNA]</scope>
    <source>
        <strain evidence="4 5">19-DSS-EL-015</strain>
    </source>
</reference>
<dbReference type="EMBL" id="JBFCZG010000002">
    <property type="protein sequence ID" value="KAL3426357.1"/>
    <property type="molecule type" value="Genomic_DNA"/>
</dbReference>
<dbReference type="Pfam" id="PF16486">
    <property type="entry name" value="ArgoN"/>
    <property type="match status" value="1"/>
</dbReference>
<dbReference type="SUPFAM" id="SSF53098">
    <property type="entry name" value="Ribonuclease H-like"/>
    <property type="match status" value="1"/>
</dbReference>
<proteinExistence type="predicted"/>
<dbReference type="Proteomes" id="UP001629113">
    <property type="component" value="Unassembled WGS sequence"/>
</dbReference>
<evidence type="ECO:0000313" key="4">
    <source>
        <dbReference type="EMBL" id="KAL3426357.1"/>
    </source>
</evidence>
<dbReference type="CDD" id="cd02846">
    <property type="entry name" value="PAZ_argonaute_like"/>
    <property type="match status" value="1"/>
</dbReference>
<dbReference type="PROSITE" id="PS50822">
    <property type="entry name" value="PIWI"/>
    <property type="match status" value="1"/>
</dbReference>
<dbReference type="SMART" id="SM00950">
    <property type="entry name" value="Piwi"/>
    <property type="match status" value="1"/>
</dbReference>
<evidence type="ECO:0000256" key="1">
    <source>
        <dbReference type="SAM" id="MobiDB-lite"/>
    </source>
</evidence>
<dbReference type="InterPro" id="IPR012337">
    <property type="entry name" value="RNaseH-like_sf"/>
</dbReference>
<dbReference type="GO" id="GO:0003743">
    <property type="term" value="F:translation initiation factor activity"/>
    <property type="evidence" value="ECO:0007669"/>
    <property type="project" value="UniProtKB-KW"/>
</dbReference>
<dbReference type="InterPro" id="IPR032473">
    <property type="entry name" value="Argonaute_Mid_dom"/>
</dbReference>
<dbReference type="Pfam" id="PF02171">
    <property type="entry name" value="Piwi"/>
    <property type="match status" value="1"/>
</dbReference>
<gene>
    <name evidence="4" type="ORF">PVAG01_03148</name>
</gene>
<dbReference type="Gene3D" id="2.170.260.10">
    <property type="entry name" value="paz domain"/>
    <property type="match status" value="1"/>
</dbReference>
<dbReference type="Pfam" id="PF16488">
    <property type="entry name" value="ArgoL2"/>
    <property type="match status" value="1"/>
</dbReference>
<name>A0ABR4PSL6_9HELO</name>
<dbReference type="InterPro" id="IPR003100">
    <property type="entry name" value="PAZ_dom"/>
</dbReference>
<dbReference type="Gene3D" id="3.30.420.10">
    <property type="entry name" value="Ribonuclease H-like superfamily/Ribonuclease H"/>
    <property type="match status" value="1"/>
</dbReference>
<feature type="region of interest" description="Disordered" evidence="1">
    <location>
        <begin position="925"/>
        <end position="957"/>
    </location>
</feature>
<dbReference type="SMART" id="SM01163">
    <property type="entry name" value="DUF1785"/>
    <property type="match status" value="1"/>
</dbReference>
<dbReference type="PANTHER" id="PTHR22891">
    <property type="entry name" value="EUKARYOTIC TRANSLATION INITIATION FACTOR 2C"/>
    <property type="match status" value="1"/>
</dbReference>
<dbReference type="InterPro" id="IPR014811">
    <property type="entry name" value="ArgoL1"/>
</dbReference>
<dbReference type="InterPro" id="IPR045246">
    <property type="entry name" value="Piwi_ago-like"/>
</dbReference>
<dbReference type="InterPro" id="IPR032472">
    <property type="entry name" value="ArgoL2"/>
</dbReference>
<dbReference type="Gene3D" id="3.40.50.2300">
    <property type="match status" value="1"/>
</dbReference>
<accession>A0ABR4PSL6</accession>
<evidence type="ECO:0000313" key="5">
    <source>
        <dbReference type="Proteomes" id="UP001629113"/>
    </source>
</evidence>
<feature type="domain" description="PAZ" evidence="2">
    <location>
        <begin position="293"/>
        <end position="419"/>
    </location>
</feature>
<dbReference type="InterPro" id="IPR036085">
    <property type="entry name" value="PAZ_dom_sf"/>
</dbReference>